<dbReference type="AlphaFoldDB" id="A0AA35UTZ4"/>
<comment type="caution">
    <text evidence="1">The sequence shown here is derived from an EMBL/GenBank/DDBJ whole genome shotgun (WGS) entry which is preliminary data.</text>
</comment>
<dbReference type="RefSeq" id="WP_289841620.1">
    <property type="nucleotide sequence ID" value="NZ_CATKSH010000002.1"/>
</dbReference>
<gene>
    <name evidence="1" type="ORF">LMG32879_000501</name>
</gene>
<dbReference type="SUPFAM" id="SSF53448">
    <property type="entry name" value="Nucleotide-diphospho-sugar transferases"/>
    <property type="match status" value="1"/>
</dbReference>
<name>A0AA35UTZ4_9PROT</name>
<dbReference type="Proteomes" id="UP001176960">
    <property type="component" value="Unassembled WGS sequence"/>
</dbReference>
<dbReference type="Pfam" id="PF13704">
    <property type="entry name" value="Glyco_tranf_2_4"/>
    <property type="match status" value="1"/>
</dbReference>
<accession>A0AA35UTZ4</accession>
<organism evidence="1 2">
    <name type="scientific">Brytella acorum</name>
    <dbReference type="NCBI Taxonomy" id="2959299"/>
    <lineage>
        <taxon>Bacteria</taxon>
        <taxon>Pseudomonadati</taxon>
        <taxon>Pseudomonadota</taxon>
        <taxon>Alphaproteobacteria</taxon>
        <taxon>Acetobacterales</taxon>
        <taxon>Acetobacteraceae</taxon>
        <taxon>Brytella</taxon>
    </lineage>
</organism>
<evidence type="ECO:0000313" key="2">
    <source>
        <dbReference type="Proteomes" id="UP001176960"/>
    </source>
</evidence>
<reference evidence="1" key="1">
    <citation type="submission" date="2023-03" db="EMBL/GenBank/DDBJ databases">
        <authorList>
            <person name="Cleenwerck I."/>
        </authorList>
    </citation>
    <scope>NUCLEOTIDE SEQUENCE</scope>
    <source>
        <strain evidence="1">LMG 32879</strain>
    </source>
</reference>
<dbReference type="EMBL" id="CATKSH010000002">
    <property type="protein sequence ID" value="CAI9119680.1"/>
    <property type="molecule type" value="Genomic_DNA"/>
</dbReference>
<keyword evidence="2" id="KW-1185">Reference proteome</keyword>
<sequence length="288" mass="32662">MKAPLAVVTMTYNEAELLPVWRSHYAAQVGESACHVIDHGSDDGSTHDLGRINVLRIPRSPQDDDRRATAISLYCAALLQWYDAVIYVDVDELLVADPALFPDLVTFAACWPEPIATATGFDVIHVDTEETPIDWSRLVSLQRRWLRFSSAMCKCVLIRQPVVWAPGFHNANILPHFNAPLFLFHLRYADHDAGIRRLQRTRTQPWAYENAGAHQRMPDMEWSSMLGGMAGLPQNTDVSLTTDCGDLRHWRDRLLSSTRDRAADRYKLDLHLSGDALWALPGRFRGRF</sequence>
<proteinExistence type="predicted"/>
<protein>
    <submittedName>
        <fullName evidence="1">Glycosyltransferase family 2 protein</fullName>
    </submittedName>
</protein>
<dbReference type="InterPro" id="IPR029044">
    <property type="entry name" value="Nucleotide-diphossugar_trans"/>
</dbReference>
<evidence type="ECO:0000313" key="1">
    <source>
        <dbReference type="EMBL" id="CAI9119680.1"/>
    </source>
</evidence>